<dbReference type="SUPFAM" id="SSF103473">
    <property type="entry name" value="MFS general substrate transporter"/>
    <property type="match status" value="2"/>
</dbReference>
<protein>
    <submittedName>
        <fullName evidence="6">Polyamine transporter 4</fullName>
    </submittedName>
</protein>
<organism evidence="6 7">
    <name type="scientific">Trichoderma ghanense</name>
    <dbReference type="NCBI Taxonomy" id="65468"/>
    <lineage>
        <taxon>Eukaryota</taxon>
        <taxon>Fungi</taxon>
        <taxon>Dikarya</taxon>
        <taxon>Ascomycota</taxon>
        <taxon>Pezizomycotina</taxon>
        <taxon>Sordariomycetes</taxon>
        <taxon>Hypocreomycetidae</taxon>
        <taxon>Hypocreales</taxon>
        <taxon>Hypocreaceae</taxon>
        <taxon>Trichoderma</taxon>
    </lineage>
</organism>
<feature type="transmembrane region" description="Helical" evidence="5">
    <location>
        <begin position="35"/>
        <end position="57"/>
    </location>
</feature>
<evidence type="ECO:0000256" key="5">
    <source>
        <dbReference type="SAM" id="Phobius"/>
    </source>
</evidence>
<name>A0ABY2HFD9_9HYPO</name>
<comment type="subcellular location">
    <subcellularLocation>
        <location evidence="1">Membrane</location>
        <topology evidence="1">Multi-pass membrane protein</topology>
    </subcellularLocation>
</comment>
<feature type="transmembrane region" description="Helical" evidence="5">
    <location>
        <begin position="211"/>
        <end position="227"/>
    </location>
</feature>
<comment type="caution">
    <text evidence="6">The sequence shown here is derived from an EMBL/GenBank/DDBJ whole genome shotgun (WGS) entry which is preliminary data.</text>
</comment>
<keyword evidence="3 5" id="KW-1133">Transmembrane helix</keyword>
<evidence type="ECO:0000313" key="7">
    <source>
        <dbReference type="Proteomes" id="UP001642720"/>
    </source>
</evidence>
<dbReference type="EMBL" id="PPTA01000001">
    <property type="protein sequence ID" value="TFB06978.1"/>
    <property type="molecule type" value="Genomic_DNA"/>
</dbReference>
<feature type="transmembrane region" description="Helical" evidence="5">
    <location>
        <begin position="281"/>
        <end position="306"/>
    </location>
</feature>
<evidence type="ECO:0000256" key="1">
    <source>
        <dbReference type="ARBA" id="ARBA00004141"/>
    </source>
</evidence>
<feature type="transmembrane region" description="Helical" evidence="5">
    <location>
        <begin position="347"/>
        <end position="367"/>
    </location>
</feature>
<dbReference type="Proteomes" id="UP001642720">
    <property type="component" value="Unassembled WGS sequence"/>
</dbReference>
<accession>A0ABY2HFD9</accession>
<keyword evidence="4 5" id="KW-0472">Membrane</keyword>
<reference evidence="6 7" key="1">
    <citation type="submission" date="2018-01" db="EMBL/GenBank/DDBJ databases">
        <title>Genome characterization of the sugarcane-associated fungus Trichoderma ghanense CCMA-1212 and their application in lignocelulose bioconversion.</title>
        <authorList>
            <person name="Steindorff A.S."/>
            <person name="Mendes T.D."/>
            <person name="Vilela E.S.D."/>
            <person name="Rodrigues D.S."/>
            <person name="Formighieri E.F."/>
            <person name="Melo I.S."/>
            <person name="Favaro L.C.L."/>
        </authorList>
    </citation>
    <scope>NUCLEOTIDE SEQUENCE [LARGE SCALE GENOMIC DNA]</scope>
    <source>
        <strain evidence="6 7">CCMA-1212</strain>
    </source>
</reference>
<feature type="transmembrane region" description="Helical" evidence="5">
    <location>
        <begin position="77"/>
        <end position="95"/>
    </location>
</feature>
<dbReference type="Gene3D" id="1.20.1250.20">
    <property type="entry name" value="MFS general substrate transporter like domains"/>
    <property type="match status" value="1"/>
</dbReference>
<sequence length="406" mass="45250">MVSTQRNAHQEPRASDWNGPDDPDCPYNWPMWKRIYMTSIPALLCINVSFASSVYTSGADDVSSHFGTSHTVSLLDLSLFLWGLGLGAIIAAPVSEHYRRRIAYLTTVPIFGLFILASGLAQNFHHFGHLSLFGRLLRKCSGLGGWRCKFRPLAANSRRICLSFLFSLTFSRACFWYGRLPPSIHCEHASDTNVLGPVIGGFVSEKKDFRWLDWVILFVVAFNYVYAPPQPDTYKKTILQRRAKSLKQSDASLVADSRPLSAVVQWVVLKPFKLLFVESSVLFMTNYMAFNLAVFDSFFAAFPHIFGDKYRFTPGQEGLTFVSIALGCVIGFAKYDVGALPPEHRLYGVMVGCALNPISLFWLGWTANSGGHWLSPVIAAVPFAVGNIMGVQQLCPLHHELIRIGP</sequence>
<keyword evidence="7" id="KW-1185">Reference proteome</keyword>
<evidence type="ECO:0000256" key="2">
    <source>
        <dbReference type="ARBA" id="ARBA00022692"/>
    </source>
</evidence>
<dbReference type="PANTHER" id="PTHR23502">
    <property type="entry name" value="MAJOR FACILITATOR SUPERFAMILY"/>
    <property type="match status" value="1"/>
</dbReference>
<evidence type="ECO:0000256" key="3">
    <source>
        <dbReference type="ARBA" id="ARBA00022989"/>
    </source>
</evidence>
<feature type="transmembrane region" description="Helical" evidence="5">
    <location>
        <begin position="318"/>
        <end position="335"/>
    </location>
</feature>
<evidence type="ECO:0000313" key="6">
    <source>
        <dbReference type="EMBL" id="TFB06978.1"/>
    </source>
</evidence>
<proteinExistence type="predicted"/>
<dbReference type="RefSeq" id="XP_073563179.1">
    <property type="nucleotide sequence ID" value="XM_073698759.1"/>
</dbReference>
<dbReference type="Pfam" id="PF07690">
    <property type="entry name" value="MFS_1"/>
    <property type="match status" value="1"/>
</dbReference>
<keyword evidence="2 5" id="KW-0812">Transmembrane</keyword>
<dbReference type="InterPro" id="IPR036259">
    <property type="entry name" value="MFS_trans_sf"/>
</dbReference>
<feature type="transmembrane region" description="Helical" evidence="5">
    <location>
        <begin position="102"/>
        <end position="121"/>
    </location>
</feature>
<evidence type="ECO:0000256" key="4">
    <source>
        <dbReference type="ARBA" id="ARBA00023136"/>
    </source>
</evidence>
<dbReference type="GeneID" id="300573209"/>
<gene>
    <name evidence="6" type="ORF">CCMA1212_001328</name>
</gene>
<dbReference type="InterPro" id="IPR011701">
    <property type="entry name" value="MFS"/>
</dbReference>
<dbReference type="PANTHER" id="PTHR23502:SF38">
    <property type="entry name" value="POLYAMINE TRANSPORTER 4"/>
    <property type="match status" value="1"/>
</dbReference>
<feature type="transmembrane region" description="Helical" evidence="5">
    <location>
        <begin position="373"/>
        <end position="391"/>
    </location>
</feature>
<dbReference type="Gene3D" id="1.20.1720.10">
    <property type="entry name" value="Multidrug resistance protein D"/>
    <property type="match status" value="1"/>
</dbReference>